<organism evidence="2">
    <name type="scientific">Amphimedon queenslandica</name>
    <name type="common">Sponge</name>
    <dbReference type="NCBI Taxonomy" id="400682"/>
    <lineage>
        <taxon>Eukaryota</taxon>
        <taxon>Metazoa</taxon>
        <taxon>Porifera</taxon>
        <taxon>Demospongiae</taxon>
        <taxon>Heteroscleromorpha</taxon>
        <taxon>Haplosclerida</taxon>
        <taxon>Niphatidae</taxon>
        <taxon>Amphimedon</taxon>
    </lineage>
</organism>
<evidence type="ECO:0000313" key="2">
    <source>
        <dbReference type="EnsemblMetazoa" id="Aqu2.1.07509_001"/>
    </source>
</evidence>
<keyword evidence="1" id="KW-0472">Membrane</keyword>
<proteinExistence type="predicted"/>
<protein>
    <submittedName>
        <fullName evidence="2">Uncharacterized protein</fullName>
    </submittedName>
</protein>
<feature type="transmembrane region" description="Helical" evidence="1">
    <location>
        <begin position="20"/>
        <end position="36"/>
    </location>
</feature>
<dbReference type="EnsemblMetazoa" id="Aqu2.1.07509_001">
    <property type="protein sequence ID" value="Aqu2.1.07509_001"/>
    <property type="gene ID" value="Aqu2.1.07509"/>
</dbReference>
<reference evidence="2" key="1">
    <citation type="submission" date="2017-05" db="UniProtKB">
        <authorList>
            <consortium name="EnsemblMetazoa"/>
        </authorList>
    </citation>
    <scope>IDENTIFICATION</scope>
</reference>
<sequence length="56" mass="6024">PPTFVMGYCNYSGLSEGSLSGKIFIIYLINLAGFATNKMGDMKREGVMSLFPGNGQ</sequence>
<name>A0A1X7SZA8_AMPQE</name>
<keyword evidence="1" id="KW-0812">Transmembrane</keyword>
<keyword evidence="1" id="KW-1133">Transmembrane helix</keyword>
<evidence type="ECO:0000256" key="1">
    <source>
        <dbReference type="SAM" id="Phobius"/>
    </source>
</evidence>
<dbReference type="AlphaFoldDB" id="A0A1X7SZA8"/>
<accession>A0A1X7SZA8</accession>
<dbReference type="InParanoid" id="A0A1X7SZA8"/>